<keyword evidence="1" id="KW-0472">Membrane</keyword>
<reference evidence="2 3" key="1">
    <citation type="submission" date="2018-01" db="EMBL/GenBank/DDBJ databases">
        <title>Complete genome sequences of 14 Citrobacter spp. isolated from plant in Canada.</title>
        <authorList>
            <person name="Bhandare S.G."/>
            <person name="Colavecchio A."/>
            <person name="Jeukens J."/>
            <person name="Emond-Rheault J.-G."/>
            <person name="Freschi L."/>
            <person name="Hamel J."/>
            <person name="Kukavica-Ibrulj I."/>
            <person name="Levesque R."/>
            <person name="Goodridge L."/>
        </authorList>
    </citation>
    <scope>NUCLEOTIDE SEQUENCE [LARGE SCALE GENOMIC DNA]</scope>
    <source>
        <strain evidence="2 3">S1285</strain>
    </source>
</reference>
<evidence type="ECO:0000313" key="3">
    <source>
        <dbReference type="Proteomes" id="UP000237003"/>
    </source>
</evidence>
<dbReference type="EMBL" id="PQLX01000001">
    <property type="protein sequence ID" value="POU67569.1"/>
    <property type="molecule type" value="Genomic_DNA"/>
</dbReference>
<accession>A0A2S4S137</accession>
<proteinExistence type="predicted"/>
<sequence length="68" mass="7957">MKRFLYFLVYLILFIIGFTLLKYANVLDFNTAARGEVASKFIIMIIVLLAITRWGCKAYIRLTGYKEQ</sequence>
<dbReference type="Proteomes" id="UP000237003">
    <property type="component" value="Unassembled WGS sequence"/>
</dbReference>
<gene>
    <name evidence="2" type="ORF">C3430_00230</name>
</gene>
<protein>
    <submittedName>
        <fullName evidence="2">Uncharacterized protein</fullName>
    </submittedName>
</protein>
<feature type="transmembrane region" description="Helical" evidence="1">
    <location>
        <begin position="37"/>
        <end position="56"/>
    </location>
</feature>
<feature type="transmembrane region" description="Helical" evidence="1">
    <location>
        <begin position="7"/>
        <end position="25"/>
    </location>
</feature>
<evidence type="ECO:0000313" key="2">
    <source>
        <dbReference type="EMBL" id="POU67569.1"/>
    </source>
</evidence>
<organism evidence="2 3">
    <name type="scientific">Citrobacter amalonaticus</name>
    <dbReference type="NCBI Taxonomy" id="35703"/>
    <lineage>
        <taxon>Bacteria</taxon>
        <taxon>Pseudomonadati</taxon>
        <taxon>Pseudomonadota</taxon>
        <taxon>Gammaproteobacteria</taxon>
        <taxon>Enterobacterales</taxon>
        <taxon>Enterobacteriaceae</taxon>
        <taxon>Citrobacter</taxon>
    </lineage>
</organism>
<dbReference type="AlphaFoldDB" id="A0A2S4S137"/>
<comment type="caution">
    <text evidence="2">The sequence shown here is derived from an EMBL/GenBank/DDBJ whole genome shotgun (WGS) entry which is preliminary data.</text>
</comment>
<keyword evidence="1" id="KW-1133">Transmembrane helix</keyword>
<evidence type="ECO:0000256" key="1">
    <source>
        <dbReference type="SAM" id="Phobius"/>
    </source>
</evidence>
<name>A0A2S4S137_CITAM</name>
<keyword evidence="1" id="KW-0812">Transmembrane</keyword>